<evidence type="ECO:0000313" key="4">
    <source>
        <dbReference type="Proteomes" id="UP000800038"/>
    </source>
</evidence>
<keyword evidence="4" id="KW-1185">Reference proteome</keyword>
<feature type="region of interest" description="Disordered" evidence="1">
    <location>
        <begin position="1"/>
        <end position="31"/>
    </location>
</feature>
<feature type="transmembrane region" description="Helical" evidence="2">
    <location>
        <begin position="302"/>
        <end position="325"/>
    </location>
</feature>
<dbReference type="EMBL" id="ML976076">
    <property type="protein sequence ID" value="KAF1939693.1"/>
    <property type="molecule type" value="Genomic_DNA"/>
</dbReference>
<evidence type="ECO:0000256" key="2">
    <source>
        <dbReference type="SAM" id="Phobius"/>
    </source>
</evidence>
<proteinExistence type="predicted"/>
<dbReference type="PANTHER" id="PTHR37576:SF2">
    <property type="entry name" value="DEFECT AT LOW TEMPERATURE PROTEIN 1"/>
    <property type="match status" value="1"/>
</dbReference>
<protein>
    <submittedName>
        <fullName evidence="3">Uncharacterized protein</fullName>
    </submittedName>
</protein>
<dbReference type="Pfam" id="PF11374">
    <property type="entry name" value="DUF3176"/>
    <property type="match status" value="1"/>
</dbReference>
<feature type="transmembrane region" description="Helical" evidence="2">
    <location>
        <begin position="263"/>
        <end position="282"/>
    </location>
</feature>
<keyword evidence="2" id="KW-0812">Transmembrane</keyword>
<accession>A0A6A5SHW7</accession>
<keyword evidence="2" id="KW-1133">Transmembrane helix</keyword>
<dbReference type="OrthoDB" id="5357734at2759"/>
<name>A0A6A5SHW7_9PLEO</name>
<feature type="transmembrane region" description="Helical" evidence="2">
    <location>
        <begin position="167"/>
        <end position="187"/>
    </location>
</feature>
<evidence type="ECO:0000256" key="1">
    <source>
        <dbReference type="SAM" id="MobiDB-lite"/>
    </source>
</evidence>
<dbReference type="Proteomes" id="UP000800038">
    <property type="component" value="Unassembled WGS sequence"/>
</dbReference>
<keyword evidence="2" id="KW-0472">Membrane</keyword>
<evidence type="ECO:0000313" key="3">
    <source>
        <dbReference type="EMBL" id="KAF1939693.1"/>
    </source>
</evidence>
<dbReference type="AlphaFoldDB" id="A0A6A5SHW7"/>
<reference evidence="3" key="1">
    <citation type="journal article" date="2020" name="Stud. Mycol.">
        <title>101 Dothideomycetes genomes: a test case for predicting lifestyles and emergence of pathogens.</title>
        <authorList>
            <person name="Haridas S."/>
            <person name="Albert R."/>
            <person name="Binder M."/>
            <person name="Bloem J."/>
            <person name="Labutti K."/>
            <person name="Salamov A."/>
            <person name="Andreopoulos B."/>
            <person name="Baker S."/>
            <person name="Barry K."/>
            <person name="Bills G."/>
            <person name="Bluhm B."/>
            <person name="Cannon C."/>
            <person name="Castanera R."/>
            <person name="Culley D."/>
            <person name="Daum C."/>
            <person name="Ezra D."/>
            <person name="Gonzalez J."/>
            <person name="Henrissat B."/>
            <person name="Kuo A."/>
            <person name="Liang C."/>
            <person name="Lipzen A."/>
            <person name="Lutzoni F."/>
            <person name="Magnuson J."/>
            <person name="Mondo S."/>
            <person name="Nolan M."/>
            <person name="Ohm R."/>
            <person name="Pangilinan J."/>
            <person name="Park H.-J."/>
            <person name="Ramirez L."/>
            <person name="Alfaro M."/>
            <person name="Sun H."/>
            <person name="Tritt A."/>
            <person name="Yoshinaga Y."/>
            <person name="Zwiers L.-H."/>
            <person name="Turgeon B."/>
            <person name="Goodwin S."/>
            <person name="Spatafora J."/>
            <person name="Crous P."/>
            <person name="Grigoriev I."/>
        </authorList>
    </citation>
    <scope>NUCLEOTIDE SEQUENCE</scope>
    <source>
        <strain evidence="3">CBS 161.51</strain>
    </source>
</reference>
<gene>
    <name evidence="3" type="ORF">EJ02DRAFT_381248</name>
</gene>
<sequence length="403" mass="44880">MKYETYRRMASGGFSNSGHERAESKDNDTTGMLSRAAPTVQYEAYRPPKYQQQSPDFIEAASPAALTNAYDLRHSTIQTSPPASPGFRASLFGNRYSNNVPYHENVAWANSTQFQPSTIEEPKIEYQAQIASALQEGSPQKQYFRNARHFRQPWSTGGWKRFPWRGLGALSLVVILTAGSAVVLFSADGRTPQDWKIGSDSVQPQVYISVFEMIMNLLTVAALSEGVVITFWRRLLHRTTVADMHDLYDSSFLWSALRRVSRLQFNMVGTASILTAFSFARGPFFQRALLLLENNTYQTSTLFVILGTIASLTGVIATITLYYGYWQLGRGVSLNPLEIARAFGGPMFDGLDGNMGATDVEIEKGGVAVRYGVVERSGVEKLLRVEDTERVSVRTPWEGEVFG</sequence>
<dbReference type="InterPro" id="IPR021514">
    <property type="entry name" value="DUF3176"/>
</dbReference>
<dbReference type="PANTHER" id="PTHR37576">
    <property type="entry name" value="DEFECT AT LOW TEMPERATURE PROTEIN 1"/>
    <property type="match status" value="1"/>
</dbReference>
<feature type="compositionally biased region" description="Basic and acidic residues" evidence="1">
    <location>
        <begin position="18"/>
        <end position="28"/>
    </location>
</feature>
<organism evidence="3 4">
    <name type="scientific">Clathrospora elynae</name>
    <dbReference type="NCBI Taxonomy" id="706981"/>
    <lineage>
        <taxon>Eukaryota</taxon>
        <taxon>Fungi</taxon>
        <taxon>Dikarya</taxon>
        <taxon>Ascomycota</taxon>
        <taxon>Pezizomycotina</taxon>
        <taxon>Dothideomycetes</taxon>
        <taxon>Pleosporomycetidae</taxon>
        <taxon>Pleosporales</taxon>
        <taxon>Diademaceae</taxon>
        <taxon>Clathrospora</taxon>
    </lineage>
</organism>
<feature type="transmembrane region" description="Helical" evidence="2">
    <location>
        <begin position="207"/>
        <end position="232"/>
    </location>
</feature>